<dbReference type="AlphaFoldDB" id="A0A6C0H1E7"/>
<reference evidence="1" key="1">
    <citation type="journal article" date="2020" name="Nature">
        <title>Giant virus diversity and host interactions through global metagenomics.</title>
        <authorList>
            <person name="Schulz F."/>
            <person name="Roux S."/>
            <person name="Paez-Espino D."/>
            <person name="Jungbluth S."/>
            <person name="Walsh D.A."/>
            <person name="Denef V.J."/>
            <person name="McMahon K.D."/>
            <person name="Konstantinidis K.T."/>
            <person name="Eloe-Fadrosh E.A."/>
            <person name="Kyrpides N.C."/>
            <person name="Woyke T."/>
        </authorList>
    </citation>
    <scope>NUCLEOTIDE SEQUENCE</scope>
    <source>
        <strain evidence="1">GVMAG-M-3300023179-4</strain>
    </source>
</reference>
<accession>A0A6C0H1E7</accession>
<dbReference type="EMBL" id="MN739835">
    <property type="protein sequence ID" value="QHT73965.1"/>
    <property type="molecule type" value="Genomic_DNA"/>
</dbReference>
<sequence length="97" mass="12057">MYEIVYMEEIVFINEKLHKFLRFKNNDIKFNVLVNFILCNYSNHYYSNQNLSFEINKKFKLFLKKNNIYKKDIYSYNEFIDLLQNFILEKKVIHIII</sequence>
<organism evidence="1">
    <name type="scientific">viral metagenome</name>
    <dbReference type="NCBI Taxonomy" id="1070528"/>
    <lineage>
        <taxon>unclassified sequences</taxon>
        <taxon>metagenomes</taxon>
        <taxon>organismal metagenomes</taxon>
    </lineage>
</organism>
<evidence type="ECO:0000313" key="1">
    <source>
        <dbReference type="EMBL" id="QHT73965.1"/>
    </source>
</evidence>
<protein>
    <submittedName>
        <fullName evidence="1">Uncharacterized protein</fullName>
    </submittedName>
</protein>
<name>A0A6C0H1E7_9ZZZZ</name>
<proteinExistence type="predicted"/>